<keyword evidence="6 13" id="KW-0812">Transmembrane</keyword>
<feature type="transmembrane region" description="Helical" evidence="13">
    <location>
        <begin position="55"/>
        <end position="75"/>
    </location>
</feature>
<evidence type="ECO:0000256" key="5">
    <source>
        <dbReference type="ARBA" id="ARBA00022670"/>
    </source>
</evidence>
<feature type="transmembrane region" description="Helical" evidence="13">
    <location>
        <begin position="12"/>
        <end position="35"/>
    </location>
</feature>
<evidence type="ECO:0000256" key="12">
    <source>
        <dbReference type="ARBA" id="ARBA00023136"/>
    </source>
</evidence>
<dbReference type="GO" id="GO:0005886">
    <property type="term" value="C:plasma membrane"/>
    <property type="evidence" value="ECO:0007669"/>
    <property type="project" value="UniProtKB-SubCell"/>
</dbReference>
<evidence type="ECO:0000256" key="4">
    <source>
        <dbReference type="ARBA" id="ARBA00022475"/>
    </source>
</evidence>
<evidence type="ECO:0000256" key="11">
    <source>
        <dbReference type="ARBA" id="ARBA00023049"/>
    </source>
</evidence>
<keyword evidence="12 13" id="KW-0472">Membrane</keyword>
<dbReference type="PANTHER" id="PTHR35864">
    <property type="entry name" value="ZINC METALLOPROTEASE MJ0611-RELATED"/>
    <property type="match status" value="1"/>
</dbReference>
<gene>
    <name evidence="14" type="ORF">C7400_114129</name>
    <name evidence="15" type="ORF">SAMN05216550_110116</name>
</gene>
<keyword evidence="7" id="KW-0479">Metal-binding</keyword>
<sequence>MESTIIQTLAVYALPVIFAITLHEAAHGYVARLLGDNTAYVLGRVSLNPMRHIDPVGTIAMPLILYVLTSGAFVFGYAKPVPIAFGNLRNPRWGSLWVSAAGPLCNFVQAILWGVFLIALSAAGVDEPFFLLMARAGMTVNIVLCVLNFFPLPPFDGGRVLAALLPPRASIALMRIEPYGFFIVMALLVTGIFSRFWMYPLVQVGQLALNVILSPLVSLFS</sequence>
<dbReference type="InterPro" id="IPR044537">
    <property type="entry name" value="Rip2-like"/>
</dbReference>
<comment type="cofactor">
    <cofactor evidence="1">
        <name>Zn(2+)</name>
        <dbReference type="ChEBI" id="CHEBI:29105"/>
    </cofactor>
</comment>
<evidence type="ECO:0000256" key="10">
    <source>
        <dbReference type="ARBA" id="ARBA00022989"/>
    </source>
</evidence>
<dbReference type="GeneID" id="61302023"/>
<evidence type="ECO:0000256" key="9">
    <source>
        <dbReference type="ARBA" id="ARBA00022833"/>
    </source>
</evidence>
<comment type="similarity">
    <text evidence="3">Belongs to the peptidase M50B family.</text>
</comment>
<keyword evidence="11" id="KW-0482">Metalloprotease</keyword>
<evidence type="ECO:0000256" key="8">
    <source>
        <dbReference type="ARBA" id="ARBA00022801"/>
    </source>
</evidence>
<dbReference type="Proteomes" id="UP000247515">
    <property type="component" value="Unassembled WGS sequence"/>
</dbReference>
<dbReference type="OrthoDB" id="9800627at2"/>
<feature type="transmembrane region" description="Helical" evidence="13">
    <location>
        <begin position="96"/>
        <end position="123"/>
    </location>
</feature>
<reference evidence="14 17" key="2">
    <citation type="submission" date="2018-05" db="EMBL/GenBank/DDBJ databases">
        <title>Genomic Encyclopedia of Type Strains, Phase IV (KMG-V): Genome sequencing to study the core and pangenomes of soil and plant-associated prokaryotes.</title>
        <authorList>
            <person name="Whitman W."/>
        </authorList>
    </citation>
    <scope>NUCLEOTIDE SEQUENCE [LARGE SCALE GENOMIC DNA]</scope>
    <source>
        <strain evidence="14 17">SIr-6563</strain>
    </source>
</reference>
<accession>A0A1A5XDF6</accession>
<reference evidence="15 16" key="1">
    <citation type="submission" date="2016-10" db="EMBL/GenBank/DDBJ databases">
        <authorList>
            <person name="Varghese N."/>
            <person name="Submissions S."/>
        </authorList>
    </citation>
    <scope>NUCLEOTIDE SEQUENCE [LARGE SCALE GENOMIC DNA]</scope>
    <source>
        <strain evidence="15 16">LMG 22274</strain>
    </source>
</reference>
<keyword evidence="17" id="KW-1185">Reference proteome</keyword>
<keyword evidence="8" id="KW-0378">Hydrolase</keyword>
<keyword evidence="10 13" id="KW-1133">Transmembrane helix</keyword>
<dbReference type="GO" id="GO:0008237">
    <property type="term" value="F:metallopeptidase activity"/>
    <property type="evidence" value="ECO:0007669"/>
    <property type="project" value="UniProtKB-KW"/>
</dbReference>
<evidence type="ECO:0000256" key="3">
    <source>
        <dbReference type="ARBA" id="ARBA00007931"/>
    </source>
</evidence>
<comment type="caution">
    <text evidence="15">The sequence shown here is derived from an EMBL/GenBank/DDBJ whole genome shotgun (WGS) entry which is preliminary data.</text>
</comment>
<keyword evidence="9" id="KW-0862">Zinc</keyword>
<proteinExistence type="inferred from homology"/>
<dbReference type="CDD" id="cd06158">
    <property type="entry name" value="S2P-M50_like_1"/>
    <property type="match status" value="1"/>
</dbReference>
<dbReference type="PANTHER" id="PTHR35864:SF1">
    <property type="entry name" value="ZINC METALLOPROTEASE YWHC-RELATED"/>
    <property type="match status" value="1"/>
</dbReference>
<protein>
    <submittedName>
        <fullName evidence="14 15">Zn-dependent protease</fullName>
    </submittedName>
</protein>
<evidence type="ECO:0000313" key="15">
    <source>
        <dbReference type="EMBL" id="SEJ90006.1"/>
    </source>
</evidence>
<organism evidence="15 16">
    <name type="scientific">Paraburkholderia tropica</name>
    <dbReference type="NCBI Taxonomy" id="92647"/>
    <lineage>
        <taxon>Bacteria</taxon>
        <taxon>Pseudomonadati</taxon>
        <taxon>Pseudomonadota</taxon>
        <taxon>Betaproteobacteria</taxon>
        <taxon>Burkholderiales</taxon>
        <taxon>Burkholderiaceae</taxon>
        <taxon>Paraburkholderia</taxon>
    </lineage>
</organism>
<evidence type="ECO:0000313" key="16">
    <source>
        <dbReference type="Proteomes" id="UP000183529"/>
    </source>
</evidence>
<dbReference type="AlphaFoldDB" id="A0A1A5XDF6"/>
<evidence type="ECO:0000313" key="17">
    <source>
        <dbReference type="Proteomes" id="UP000247515"/>
    </source>
</evidence>
<keyword evidence="5 15" id="KW-0645">Protease</keyword>
<evidence type="ECO:0000256" key="2">
    <source>
        <dbReference type="ARBA" id="ARBA00004651"/>
    </source>
</evidence>
<feature type="transmembrane region" description="Helical" evidence="13">
    <location>
        <begin position="129"/>
        <end position="150"/>
    </location>
</feature>
<comment type="subcellular location">
    <subcellularLocation>
        <location evidence="2">Cell membrane</location>
        <topology evidence="2">Multi-pass membrane protein</topology>
    </subcellularLocation>
</comment>
<evidence type="ECO:0000256" key="6">
    <source>
        <dbReference type="ARBA" id="ARBA00022692"/>
    </source>
</evidence>
<evidence type="ECO:0000256" key="7">
    <source>
        <dbReference type="ARBA" id="ARBA00022723"/>
    </source>
</evidence>
<evidence type="ECO:0000313" key="14">
    <source>
        <dbReference type="EMBL" id="PXX13872.1"/>
    </source>
</evidence>
<dbReference type="EMBL" id="QJJV01000014">
    <property type="protein sequence ID" value="PXX13872.1"/>
    <property type="molecule type" value="Genomic_DNA"/>
</dbReference>
<dbReference type="GO" id="GO:0046872">
    <property type="term" value="F:metal ion binding"/>
    <property type="evidence" value="ECO:0007669"/>
    <property type="project" value="UniProtKB-KW"/>
</dbReference>
<dbReference type="RefSeq" id="WP_065060245.1">
    <property type="nucleotide sequence ID" value="NZ_CADFGN010000010.1"/>
</dbReference>
<keyword evidence="4" id="KW-1003">Cell membrane</keyword>
<dbReference type="EMBL" id="FNZM01000010">
    <property type="protein sequence ID" value="SEJ90006.1"/>
    <property type="molecule type" value="Genomic_DNA"/>
</dbReference>
<dbReference type="Proteomes" id="UP000183529">
    <property type="component" value="Unassembled WGS sequence"/>
</dbReference>
<dbReference type="InterPro" id="IPR052348">
    <property type="entry name" value="Metallopeptidase_M50B"/>
</dbReference>
<dbReference type="GO" id="GO:0006508">
    <property type="term" value="P:proteolysis"/>
    <property type="evidence" value="ECO:0007669"/>
    <property type="project" value="UniProtKB-KW"/>
</dbReference>
<feature type="transmembrane region" description="Helical" evidence="13">
    <location>
        <begin position="179"/>
        <end position="198"/>
    </location>
</feature>
<name>A0A1A5XDF6_9BURK</name>
<evidence type="ECO:0000256" key="13">
    <source>
        <dbReference type="SAM" id="Phobius"/>
    </source>
</evidence>
<evidence type="ECO:0000256" key="1">
    <source>
        <dbReference type="ARBA" id="ARBA00001947"/>
    </source>
</evidence>